<dbReference type="FunFam" id="3.40.50.720:FF:000018">
    <property type="entry name" value="Malate dehydrogenase"/>
    <property type="match status" value="1"/>
</dbReference>
<dbReference type="SUPFAM" id="SSF56327">
    <property type="entry name" value="LDH C-terminal domain-like"/>
    <property type="match status" value="1"/>
</dbReference>
<dbReference type="GO" id="GO:0006089">
    <property type="term" value="P:lactate metabolic process"/>
    <property type="evidence" value="ECO:0007669"/>
    <property type="project" value="TreeGrafter"/>
</dbReference>
<dbReference type="Pfam" id="PF02866">
    <property type="entry name" value="Ldh_1_C"/>
    <property type="match status" value="1"/>
</dbReference>
<dbReference type="InterPro" id="IPR036291">
    <property type="entry name" value="NAD(P)-bd_dom_sf"/>
</dbReference>
<dbReference type="GO" id="GO:0003918">
    <property type="term" value="F:DNA topoisomerase type II (double strand cut, ATP-hydrolyzing) activity"/>
    <property type="evidence" value="ECO:0007669"/>
    <property type="project" value="InterPro"/>
</dbReference>
<dbReference type="AlphaFoldDB" id="A0A7R8ZYD1"/>
<dbReference type="InterPro" id="IPR001557">
    <property type="entry name" value="L-lactate/malate_DH"/>
</dbReference>
<evidence type="ECO:0000256" key="3">
    <source>
        <dbReference type="ARBA" id="ARBA00023027"/>
    </source>
</evidence>
<dbReference type="InterPro" id="IPR013759">
    <property type="entry name" value="Topo_IIA_B_C"/>
</dbReference>
<reference evidence="5" key="1">
    <citation type="submission" date="2020-11" db="EMBL/GenBank/DDBJ databases">
        <authorList>
            <person name="Tran Van P."/>
        </authorList>
    </citation>
    <scope>NUCLEOTIDE SEQUENCE</scope>
</reference>
<gene>
    <name evidence="5" type="ORF">CTOB1V02_LOCUS14179</name>
</gene>
<dbReference type="Pfam" id="PF00056">
    <property type="entry name" value="Ldh_1_N"/>
    <property type="match status" value="1"/>
</dbReference>
<organism evidence="5">
    <name type="scientific">Cyprideis torosa</name>
    <dbReference type="NCBI Taxonomy" id="163714"/>
    <lineage>
        <taxon>Eukaryota</taxon>
        <taxon>Metazoa</taxon>
        <taxon>Ecdysozoa</taxon>
        <taxon>Arthropoda</taxon>
        <taxon>Crustacea</taxon>
        <taxon>Oligostraca</taxon>
        <taxon>Ostracoda</taxon>
        <taxon>Podocopa</taxon>
        <taxon>Podocopida</taxon>
        <taxon>Cytherocopina</taxon>
        <taxon>Cytheroidea</taxon>
        <taxon>Cytherideidae</taxon>
        <taxon>Cyprideis</taxon>
    </lineage>
</organism>
<dbReference type="PANTHER" id="PTHR43128:SF16">
    <property type="entry name" value="L-LACTATE DEHYDROGENASE"/>
    <property type="match status" value="1"/>
</dbReference>
<dbReference type="PRINTS" id="PR00086">
    <property type="entry name" value="LLDHDRGNASE"/>
</dbReference>
<dbReference type="GO" id="GO:0005524">
    <property type="term" value="F:ATP binding"/>
    <property type="evidence" value="ECO:0007669"/>
    <property type="project" value="InterPro"/>
</dbReference>
<dbReference type="InterPro" id="IPR002288">
    <property type="entry name" value="DNA_gyrase_B_C"/>
</dbReference>
<dbReference type="EMBL" id="OB678566">
    <property type="protein sequence ID" value="CAD7236364.1"/>
    <property type="molecule type" value="Genomic_DNA"/>
</dbReference>
<dbReference type="InterPro" id="IPR001236">
    <property type="entry name" value="Lactate/malate_DH_N"/>
</dbReference>
<evidence type="ECO:0000256" key="4">
    <source>
        <dbReference type="ARBA" id="ARBA00049258"/>
    </source>
</evidence>
<accession>A0A7R8ZYD1</accession>
<dbReference type="GO" id="GO:0006265">
    <property type="term" value="P:DNA topological change"/>
    <property type="evidence" value="ECO:0007669"/>
    <property type="project" value="InterPro"/>
</dbReference>
<comment type="catalytic activity">
    <reaction evidence="4">
        <text>(S)-lactate + NAD(+) = pyruvate + NADH + H(+)</text>
        <dbReference type="Rhea" id="RHEA:23444"/>
        <dbReference type="ChEBI" id="CHEBI:15361"/>
        <dbReference type="ChEBI" id="CHEBI:15378"/>
        <dbReference type="ChEBI" id="CHEBI:16651"/>
        <dbReference type="ChEBI" id="CHEBI:57540"/>
        <dbReference type="ChEBI" id="CHEBI:57945"/>
        <dbReference type="EC" id="1.1.1.27"/>
    </reaction>
</comment>
<feature type="non-terminal residue" evidence="5">
    <location>
        <position position="1"/>
    </location>
</feature>
<dbReference type="GO" id="GO:0003677">
    <property type="term" value="F:DNA binding"/>
    <property type="evidence" value="ECO:0007669"/>
    <property type="project" value="InterPro"/>
</dbReference>
<dbReference type="Pfam" id="PF01751">
    <property type="entry name" value="Toprim"/>
    <property type="match status" value="1"/>
</dbReference>
<dbReference type="InterPro" id="IPR011275">
    <property type="entry name" value="Malate_DH_type3"/>
</dbReference>
<name>A0A7R8ZYD1_9CRUS</name>
<dbReference type="CDD" id="cd01339">
    <property type="entry name" value="LDH-like_MDH"/>
    <property type="match status" value="1"/>
</dbReference>
<proteinExistence type="inferred from homology"/>
<dbReference type="SUPFAM" id="SSF56719">
    <property type="entry name" value="Type II DNA topoisomerase"/>
    <property type="match status" value="1"/>
</dbReference>
<dbReference type="OrthoDB" id="5405561at2759"/>
<keyword evidence="2" id="KW-0560">Oxidoreductase</keyword>
<evidence type="ECO:0000256" key="2">
    <source>
        <dbReference type="ARBA" id="ARBA00023002"/>
    </source>
</evidence>
<dbReference type="PROSITE" id="PS50880">
    <property type="entry name" value="TOPRIM"/>
    <property type="match status" value="1"/>
</dbReference>
<dbReference type="Pfam" id="PF00986">
    <property type="entry name" value="DNA_gyraseB_C"/>
    <property type="match status" value="1"/>
</dbReference>
<evidence type="ECO:0000256" key="1">
    <source>
        <dbReference type="ARBA" id="ARBA00016495"/>
    </source>
</evidence>
<dbReference type="HAMAP" id="MF_00487">
    <property type="entry name" value="Malate_dehydrog_3"/>
    <property type="match status" value="1"/>
</dbReference>
<keyword evidence="3" id="KW-0520">NAD</keyword>
<dbReference type="InterPro" id="IPR006171">
    <property type="entry name" value="TOPRIM_dom"/>
</dbReference>
<dbReference type="SUPFAM" id="SSF51735">
    <property type="entry name" value="NAD(P)-binding Rossmann-fold domains"/>
    <property type="match status" value="1"/>
</dbReference>
<sequence>NEEIKNMYTALGVTIGTEEDPRALNLSKLRYHKIVIMCDADVDGSHIATLILTFFFRYMRELVENGNIYIAAPPLYLIKKGAKKEYAWTDADRDEIIEKFGGGSIQRYKGLGEMNAEQLWDTTMNPEYRTMKQVSIENATEADRVFSMLMGDDIKMKVTIVGAGAVGASCAEYIAIKDFASEVVIVDIKENFAEGKAMDLMQTATLNGFDTKITGSTNDYSKTANSDVAVITSGIPRKPGMTREELIGINAGIVQTVAKSILEHSPNVIFIVVSNPMDTMTYLTHKALGLPKNRIIGMGGALDSARFKYRLAEALDCPASDVDGMVIGGHSDTGMIPLTRLAVRNSVPVTKFLSDERLQEVAEATKVGGATLTKMLGTSAWYAPGAAVSSLVQSIVCNQKKMFPCSAMLEGEYNLNDICIGVPCIIGKNGIEEIVSIDLSEAESDKLQNSAEAVRKTNGLLEEVLN</sequence>
<dbReference type="NCBIfam" id="NF004863">
    <property type="entry name" value="PRK06223.1"/>
    <property type="match status" value="1"/>
</dbReference>
<dbReference type="InterPro" id="IPR022383">
    <property type="entry name" value="Lactate/malate_DH_C"/>
</dbReference>
<evidence type="ECO:0000313" key="5">
    <source>
        <dbReference type="EMBL" id="CAD7236364.1"/>
    </source>
</evidence>
<dbReference type="InterPro" id="IPR015955">
    <property type="entry name" value="Lactate_DH/Glyco_Ohase_4_C"/>
</dbReference>
<dbReference type="Gene3D" id="3.40.50.720">
    <property type="entry name" value="NAD(P)-binding Rossmann-like Domain"/>
    <property type="match status" value="1"/>
</dbReference>
<protein>
    <recommendedName>
        <fullName evidence="1">L-lactate dehydrogenase</fullName>
    </recommendedName>
</protein>
<dbReference type="Gene3D" id="3.40.50.670">
    <property type="match status" value="1"/>
</dbReference>
<dbReference type="InterPro" id="IPR013760">
    <property type="entry name" value="Topo_IIA-like_dom_sf"/>
</dbReference>
<dbReference type="Gene3D" id="3.90.110.10">
    <property type="entry name" value="Lactate dehydrogenase/glycoside hydrolase, family 4, C-terminal"/>
    <property type="match status" value="1"/>
</dbReference>
<dbReference type="GO" id="GO:0004459">
    <property type="term" value="F:L-lactate dehydrogenase (NAD+) activity"/>
    <property type="evidence" value="ECO:0007669"/>
    <property type="project" value="UniProtKB-EC"/>
</dbReference>
<dbReference type="PANTHER" id="PTHR43128">
    <property type="entry name" value="L-2-HYDROXYCARBOXYLATE DEHYDROGENASE (NAD(P)(+))"/>
    <property type="match status" value="1"/>
</dbReference>